<sequence length="173" mass="19532">MRADDITDYHLARLLILLSYFGRPGSNGLDGLTKLAKLDFLLRYPSFTDRLLVGRNASWPLGCEPSSDELEAVESRMIRYKYGPWDNRYYPLLGKLVGCGLVETVTGRGRIAIRLTGPGAEIADSLARSDEWYVYAGRSEMLSKRFNLTGNKLKTMIYESLPEAVDLPYWGEI</sequence>
<evidence type="ECO:0000313" key="1">
    <source>
        <dbReference type="EMBL" id="MFE7961612.1"/>
    </source>
</evidence>
<dbReference type="EMBL" id="JBHVBU010000002">
    <property type="protein sequence ID" value="MFE7961612.1"/>
    <property type="molecule type" value="Genomic_DNA"/>
</dbReference>
<organism evidence="1 2">
    <name type="scientific">Streptomyces cellulosae</name>
    <dbReference type="NCBI Taxonomy" id="1968"/>
    <lineage>
        <taxon>Bacteria</taxon>
        <taxon>Bacillati</taxon>
        <taxon>Actinomycetota</taxon>
        <taxon>Actinomycetes</taxon>
        <taxon>Kitasatosporales</taxon>
        <taxon>Streptomycetaceae</taxon>
        <taxon>Streptomyces</taxon>
    </lineage>
</organism>
<protein>
    <submittedName>
        <fullName evidence="1">Uncharacterized protein</fullName>
    </submittedName>
</protein>
<dbReference type="Proteomes" id="UP001600650">
    <property type="component" value="Unassembled WGS sequence"/>
</dbReference>
<comment type="caution">
    <text evidence="1">The sequence shown here is derived from an EMBL/GenBank/DDBJ whole genome shotgun (WGS) entry which is preliminary data.</text>
</comment>
<reference evidence="1 2" key="1">
    <citation type="submission" date="2024-09" db="EMBL/GenBank/DDBJ databases">
        <title>The Natural Products Discovery Center: Release of the First 8490 Sequenced Strains for Exploring Actinobacteria Biosynthetic Diversity.</title>
        <authorList>
            <person name="Kalkreuter E."/>
            <person name="Kautsar S.A."/>
            <person name="Yang D."/>
            <person name="Bader C.D."/>
            <person name="Teijaro C.N."/>
            <person name="Fluegel L."/>
            <person name="Davis C.M."/>
            <person name="Simpson J.R."/>
            <person name="Lauterbach L."/>
            <person name="Steele A.D."/>
            <person name="Gui C."/>
            <person name="Meng S."/>
            <person name="Li G."/>
            <person name="Viehrig K."/>
            <person name="Ye F."/>
            <person name="Su P."/>
            <person name="Kiefer A.F."/>
            <person name="Nichols A."/>
            <person name="Cepeda A.J."/>
            <person name="Yan W."/>
            <person name="Fan B."/>
            <person name="Jiang Y."/>
            <person name="Adhikari A."/>
            <person name="Zheng C.-J."/>
            <person name="Schuster L."/>
            <person name="Cowan T.M."/>
            <person name="Smanski M.J."/>
            <person name="Chevrette M.G."/>
            <person name="De Carvalho L.P.S."/>
            <person name="Shen B."/>
        </authorList>
    </citation>
    <scope>NUCLEOTIDE SEQUENCE [LARGE SCALE GENOMIC DNA]</scope>
    <source>
        <strain evidence="1 2">NPDC057399</strain>
    </source>
</reference>
<evidence type="ECO:0000313" key="2">
    <source>
        <dbReference type="Proteomes" id="UP001600650"/>
    </source>
</evidence>
<name>A0ABW6J8C2_STRCE</name>
<keyword evidence="2" id="KW-1185">Reference proteome</keyword>
<dbReference type="RefSeq" id="WP_381724553.1">
    <property type="nucleotide sequence ID" value="NZ_JBHVBU010000002.1"/>
</dbReference>
<proteinExistence type="predicted"/>
<gene>
    <name evidence="1" type="ORF">ACFU0X_00945</name>
</gene>
<accession>A0ABW6J8C2</accession>